<feature type="compositionally biased region" description="Basic and acidic residues" evidence="1">
    <location>
        <begin position="196"/>
        <end position="227"/>
    </location>
</feature>
<feature type="compositionally biased region" description="Low complexity" evidence="1">
    <location>
        <begin position="131"/>
        <end position="144"/>
    </location>
</feature>
<gene>
    <name evidence="3" type="ORF">CCUR1050_LOCUS27381</name>
</gene>
<organism evidence="3">
    <name type="scientific">Cryptomonas curvata</name>
    <dbReference type="NCBI Taxonomy" id="233186"/>
    <lineage>
        <taxon>Eukaryota</taxon>
        <taxon>Cryptophyceae</taxon>
        <taxon>Cryptomonadales</taxon>
        <taxon>Cryptomonadaceae</taxon>
        <taxon>Cryptomonas</taxon>
    </lineage>
</organism>
<feature type="signal peptide" evidence="2">
    <location>
        <begin position="1"/>
        <end position="23"/>
    </location>
</feature>
<protein>
    <submittedName>
        <fullName evidence="3">Uncharacterized protein</fullName>
    </submittedName>
</protein>
<keyword evidence="2" id="KW-0732">Signal</keyword>
<sequence>MASAKCLLACLVVAVYAAMPAQAFVGNSLISAREISRSSRLNVCMSMTSEDAKISRRFALLTALVGLPAIVTSTPADAFEFLPPALRNIRDSAKEKLGEAPAPAAEAPAPARPAFSMPKFGPTRKAKKGAEAAPAVEAEAKAAPAPAPAAPVRQARRKAKADDGIPSPSLDLGKLKPDFSAIEPKVKRQAVAGATGKERFDTDETLRLEERLKRRSGRVEEQAEKLKAQGAEPAESFLKK</sequence>
<dbReference type="AlphaFoldDB" id="A0A7S0MUR6"/>
<feature type="compositionally biased region" description="Low complexity" evidence="1">
    <location>
        <begin position="99"/>
        <end position="114"/>
    </location>
</feature>
<feature type="region of interest" description="Disordered" evidence="1">
    <location>
        <begin position="96"/>
        <end position="240"/>
    </location>
</feature>
<proteinExistence type="predicted"/>
<evidence type="ECO:0000256" key="1">
    <source>
        <dbReference type="SAM" id="MobiDB-lite"/>
    </source>
</evidence>
<evidence type="ECO:0000256" key="2">
    <source>
        <dbReference type="SAM" id="SignalP"/>
    </source>
</evidence>
<reference evidence="3" key="1">
    <citation type="submission" date="2021-01" db="EMBL/GenBank/DDBJ databases">
        <authorList>
            <person name="Corre E."/>
            <person name="Pelletier E."/>
            <person name="Niang G."/>
            <person name="Scheremetjew M."/>
            <person name="Finn R."/>
            <person name="Kale V."/>
            <person name="Holt S."/>
            <person name="Cochrane G."/>
            <person name="Meng A."/>
            <person name="Brown T."/>
            <person name="Cohen L."/>
        </authorList>
    </citation>
    <scope>NUCLEOTIDE SEQUENCE</scope>
    <source>
        <strain evidence="3">CCAP979/52</strain>
    </source>
</reference>
<evidence type="ECO:0000313" key="3">
    <source>
        <dbReference type="EMBL" id="CAD8651887.1"/>
    </source>
</evidence>
<name>A0A7S0MUR6_9CRYP</name>
<feature type="chain" id="PRO_5030858884" evidence="2">
    <location>
        <begin position="24"/>
        <end position="240"/>
    </location>
</feature>
<dbReference type="EMBL" id="HBEZ01049774">
    <property type="protein sequence ID" value="CAD8651887.1"/>
    <property type="molecule type" value="Transcribed_RNA"/>
</dbReference>
<accession>A0A7S0MUR6</accession>